<feature type="transmembrane region" description="Helical" evidence="1">
    <location>
        <begin position="345"/>
        <end position="366"/>
    </location>
</feature>
<feature type="transmembrane region" description="Helical" evidence="1">
    <location>
        <begin position="116"/>
        <end position="143"/>
    </location>
</feature>
<accession>A0ABY4MXL4</accession>
<gene>
    <name evidence="2" type="ORF">M3M28_01280</name>
</gene>
<feature type="transmembrane region" description="Helical" evidence="1">
    <location>
        <begin position="58"/>
        <end position="78"/>
    </location>
</feature>
<dbReference type="PANTHER" id="PTHR37422">
    <property type="entry name" value="TEICHURONIC ACID BIOSYNTHESIS PROTEIN TUAE"/>
    <property type="match status" value="1"/>
</dbReference>
<evidence type="ECO:0000313" key="2">
    <source>
        <dbReference type="EMBL" id="UQN15129.1"/>
    </source>
</evidence>
<feature type="transmembrane region" description="Helical" evidence="1">
    <location>
        <begin position="29"/>
        <end position="46"/>
    </location>
</feature>
<feature type="transmembrane region" description="Helical" evidence="1">
    <location>
        <begin position="163"/>
        <end position="182"/>
    </location>
</feature>
<dbReference type="EMBL" id="CP097160">
    <property type="protein sequence ID" value="UQN15129.1"/>
    <property type="molecule type" value="Genomic_DNA"/>
</dbReference>
<dbReference type="PANTHER" id="PTHR37422:SF13">
    <property type="entry name" value="LIPOPOLYSACCHARIDE BIOSYNTHESIS PROTEIN PA4999-RELATED"/>
    <property type="match status" value="1"/>
</dbReference>
<dbReference type="InterPro" id="IPR051533">
    <property type="entry name" value="WaaL-like"/>
</dbReference>
<feature type="transmembrane region" description="Helical" evidence="1">
    <location>
        <begin position="216"/>
        <end position="233"/>
    </location>
</feature>
<keyword evidence="1" id="KW-0472">Membrane</keyword>
<organism evidence="2">
    <name type="scientific">Gulosibacter sediminis</name>
    <dbReference type="NCBI Taxonomy" id="1729695"/>
    <lineage>
        <taxon>Bacteria</taxon>
        <taxon>Bacillati</taxon>
        <taxon>Actinomycetota</taxon>
        <taxon>Actinomycetes</taxon>
        <taxon>Micrococcales</taxon>
        <taxon>Microbacteriaceae</taxon>
        <taxon>Gulosibacter</taxon>
    </lineage>
</organism>
<feature type="transmembrane region" description="Helical" evidence="1">
    <location>
        <begin position="245"/>
        <end position="266"/>
    </location>
</feature>
<proteinExistence type="predicted"/>
<feature type="transmembrane region" description="Helical" evidence="1">
    <location>
        <begin position="194"/>
        <end position="210"/>
    </location>
</feature>
<feature type="transmembrane region" description="Helical" evidence="1">
    <location>
        <begin position="378"/>
        <end position="396"/>
    </location>
</feature>
<name>A0ABY4MXL4_9MICO</name>
<feature type="transmembrane region" description="Helical" evidence="1">
    <location>
        <begin position="84"/>
        <end position="104"/>
    </location>
</feature>
<protein>
    <submittedName>
        <fullName evidence="2">Uncharacterized protein</fullName>
    </submittedName>
</protein>
<keyword evidence="1" id="KW-1133">Transmembrane helix</keyword>
<evidence type="ECO:0000256" key="1">
    <source>
        <dbReference type="SAM" id="Phobius"/>
    </source>
</evidence>
<sequence>MRALQVSVLGLACLMYVVFRPVSAGNILYPVLAIIATLSLADLLGLSTLRSRRLDPKYVLAVLLLGAAILIASLVGAVRDTPGLLQQFLVWFGGTLIWSIWAAAIRAEHIRRLLTAVTASAGVLAGLIVLYVGANLGWLPSIIPPALLEEQGAGFDGSDGSAIRLYGLSSLVIAGPLAVAGALSPRNAYLPKRWLLIVVAVLATLASFVAGRRAITLVIVLTPLLMLLVRLVLQPRRERTRPTNVRIPIWVVVFLPVAIPLLAWFVTTPLAKQIGEAFVSVLDLLGILQSGTDSADLRTEQAGELLSGWSQHPFFGAGLGGVLESGYTRSDERHWAFELQYHQFLFNYGAVGVVLLSLAAVLILALARQAAAANASNLPVLIVVGTAALALLIANATNPYLQATGHHWGIALAVGVAHALAVDRAEPALAPAPRPHLAELRT</sequence>
<reference evidence="2" key="1">
    <citation type="submission" date="2022-05" db="EMBL/GenBank/DDBJ databases">
        <title>Complete genome sequence of toluene-degrading Gulosibacter sediminis strain ACHW.36C.</title>
        <authorList>
            <person name="Wai A.C."/>
            <person name="Lai G.K."/>
            <person name="Griffin S.D."/>
            <person name="Leung F.C."/>
        </authorList>
    </citation>
    <scope>NUCLEOTIDE SEQUENCE [LARGE SCALE GENOMIC DNA]</scope>
    <source>
        <strain evidence="2">ACHW.36C</strain>
    </source>
</reference>
<keyword evidence="1" id="KW-0812">Transmembrane</keyword>